<dbReference type="PIRSF" id="PIRSF002741">
    <property type="entry name" value="MppA"/>
    <property type="match status" value="1"/>
</dbReference>
<evidence type="ECO:0000256" key="3">
    <source>
        <dbReference type="ARBA" id="ARBA00022729"/>
    </source>
</evidence>
<protein>
    <submittedName>
        <fullName evidence="5">Tat pathway signal sequence domain protein</fullName>
    </submittedName>
</protein>
<keyword evidence="6" id="KW-1185">Reference proteome</keyword>
<proteinExistence type="inferred from homology"/>
<dbReference type="HOGENOM" id="CLU_017028_7_1_5"/>
<dbReference type="GO" id="GO:0015833">
    <property type="term" value="P:peptide transport"/>
    <property type="evidence" value="ECO:0007669"/>
    <property type="project" value="TreeGrafter"/>
</dbReference>
<dbReference type="Gene3D" id="3.40.190.10">
    <property type="entry name" value="Periplasmic binding protein-like II"/>
    <property type="match status" value="1"/>
</dbReference>
<dbReference type="InterPro" id="IPR030678">
    <property type="entry name" value="Peptide/Ni-bd"/>
</dbReference>
<dbReference type="EMBL" id="ADVL01000671">
    <property type="protein sequence ID" value="EFH10408.1"/>
    <property type="molecule type" value="Genomic_DNA"/>
</dbReference>
<comment type="similarity">
    <text evidence="2">Belongs to the bacterial solute-binding protein 5 family.</text>
</comment>
<evidence type="ECO:0000256" key="1">
    <source>
        <dbReference type="ARBA" id="ARBA00004418"/>
    </source>
</evidence>
<reference evidence="5 6" key="1">
    <citation type="submission" date="2010-04" db="EMBL/GenBank/DDBJ databases">
        <authorList>
            <person name="Qin X."/>
            <person name="Bachman B."/>
            <person name="Battles P."/>
            <person name="Bell A."/>
            <person name="Bess C."/>
            <person name="Bickham C."/>
            <person name="Chaboub L."/>
            <person name="Chen D."/>
            <person name="Coyle M."/>
            <person name="Deiros D.R."/>
            <person name="Dinh H."/>
            <person name="Forbes L."/>
            <person name="Fowler G."/>
            <person name="Francisco L."/>
            <person name="Fu Q."/>
            <person name="Gubbala S."/>
            <person name="Hale W."/>
            <person name="Han Y."/>
            <person name="Hemphill L."/>
            <person name="Highlander S.K."/>
            <person name="Hirani K."/>
            <person name="Hogues M."/>
            <person name="Jackson L."/>
            <person name="Jakkamsetti A."/>
            <person name="Javaid M."/>
            <person name="Jiang H."/>
            <person name="Korchina V."/>
            <person name="Kovar C."/>
            <person name="Lara F."/>
            <person name="Lee S."/>
            <person name="Mata R."/>
            <person name="Mathew T."/>
            <person name="Moen C."/>
            <person name="Morales K."/>
            <person name="Munidasa M."/>
            <person name="Nazareth L."/>
            <person name="Ngo R."/>
            <person name="Nguyen L."/>
            <person name="Okwuonu G."/>
            <person name="Ongeri F."/>
            <person name="Patil S."/>
            <person name="Petrosino J."/>
            <person name="Pham C."/>
            <person name="Pham P."/>
            <person name="Pu L.-L."/>
            <person name="Puazo M."/>
            <person name="Raj R."/>
            <person name="Reid J."/>
            <person name="Rouhana J."/>
            <person name="Saada N."/>
            <person name="Shang Y."/>
            <person name="Simmons D."/>
            <person name="Thornton R."/>
            <person name="Warren J."/>
            <person name="Weissenberger G."/>
            <person name="Zhang J."/>
            <person name="Zhang L."/>
            <person name="Zhou C."/>
            <person name="Zhu D."/>
            <person name="Muzny D."/>
            <person name="Worley K."/>
            <person name="Gibbs R."/>
        </authorList>
    </citation>
    <scope>NUCLEOTIDE SEQUENCE [LARGE SCALE GENOMIC DNA]</scope>
    <source>
        <strain evidence="5 6">ATCC 49957</strain>
    </source>
</reference>
<dbReference type="Proteomes" id="UP000005324">
    <property type="component" value="Unassembled WGS sequence"/>
</dbReference>
<dbReference type="GO" id="GO:0030288">
    <property type="term" value="C:outer membrane-bounded periplasmic space"/>
    <property type="evidence" value="ECO:0007669"/>
    <property type="project" value="UniProtKB-ARBA"/>
</dbReference>
<evidence type="ECO:0000256" key="2">
    <source>
        <dbReference type="ARBA" id="ARBA00005695"/>
    </source>
</evidence>
<dbReference type="GO" id="GO:1904680">
    <property type="term" value="F:peptide transmembrane transporter activity"/>
    <property type="evidence" value="ECO:0007669"/>
    <property type="project" value="TreeGrafter"/>
</dbReference>
<comment type="subcellular location">
    <subcellularLocation>
        <location evidence="1">Periplasm</location>
    </subcellularLocation>
</comment>
<keyword evidence="3" id="KW-0732">Signal</keyword>
<comment type="caution">
    <text evidence="5">The sequence shown here is derived from an EMBL/GenBank/DDBJ whole genome shotgun (WGS) entry which is preliminary data.</text>
</comment>
<dbReference type="PANTHER" id="PTHR30290">
    <property type="entry name" value="PERIPLASMIC BINDING COMPONENT OF ABC TRANSPORTER"/>
    <property type="match status" value="1"/>
</dbReference>
<name>D5RQM5_9PROT</name>
<evidence type="ECO:0000313" key="6">
    <source>
        <dbReference type="Proteomes" id="UP000005324"/>
    </source>
</evidence>
<gene>
    <name evidence="5" type="ORF">HMPREF0731_3387</name>
</gene>
<evidence type="ECO:0000259" key="4">
    <source>
        <dbReference type="Pfam" id="PF00496"/>
    </source>
</evidence>
<evidence type="ECO:0000313" key="5">
    <source>
        <dbReference type="EMBL" id="EFH10408.1"/>
    </source>
</evidence>
<dbReference type="CDD" id="cd08502">
    <property type="entry name" value="PBP2_NikA_DppA_OppA_like_16"/>
    <property type="match status" value="1"/>
</dbReference>
<dbReference type="InterPro" id="IPR006311">
    <property type="entry name" value="TAT_signal"/>
</dbReference>
<dbReference type="PANTHER" id="PTHR30290:SF38">
    <property type="entry name" value="D,D-DIPEPTIDE-BINDING PERIPLASMIC PROTEIN DDPA-RELATED"/>
    <property type="match status" value="1"/>
</dbReference>
<dbReference type="AlphaFoldDB" id="D5RQM5"/>
<dbReference type="GO" id="GO:0043190">
    <property type="term" value="C:ATP-binding cassette (ABC) transporter complex"/>
    <property type="evidence" value="ECO:0007669"/>
    <property type="project" value="InterPro"/>
</dbReference>
<dbReference type="PROSITE" id="PS51318">
    <property type="entry name" value="TAT"/>
    <property type="match status" value="1"/>
</dbReference>
<dbReference type="Pfam" id="PF00496">
    <property type="entry name" value="SBP_bac_5"/>
    <property type="match status" value="1"/>
</dbReference>
<dbReference type="Gene3D" id="3.10.105.10">
    <property type="entry name" value="Dipeptide-binding Protein, Domain 3"/>
    <property type="match status" value="1"/>
</dbReference>
<dbReference type="InterPro" id="IPR039424">
    <property type="entry name" value="SBP_5"/>
</dbReference>
<organism evidence="5 6">
    <name type="scientific">Pseudoroseomonas cervicalis ATCC 49957</name>
    <dbReference type="NCBI Taxonomy" id="525371"/>
    <lineage>
        <taxon>Bacteria</taxon>
        <taxon>Pseudomonadati</taxon>
        <taxon>Pseudomonadota</taxon>
        <taxon>Alphaproteobacteria</taxon>
        <taxon>Acetobacterales</taxon>
        <taxon>Roseomonadaceae</taxon>
        <taxon>Roseomonas</taxon>
    </lineage>
</organism>
<dbReference type="SUPFAM" id="SSF53850">
    <property type="entry name" value="Periplasmic binding protein-like II"/>
    <property type="match status" value="1"/>
</dbReference>
<accession>D5RQM5</accession>
<feature type="domain" description="Solute-binding protein family 5" evidence="4">
    <location>
        <begin position="92"/>
        <end position="450"/>
    </location>
</feature>
<dbReference type="InterPro" id="IPR000914">
    <property type="entry name" value="SBP_5_dom"/>
</dbReference>
<sequence>MRAKIRRPRTGRRRMKRRSLLAGGAGLGLAGAGLGALPRFAIAQPASARVLKFVPQANLTSLDPIWTTATVTRNHGYMVYDCLYGTDAGFNPRPQMAEGALFEEDNRRVTITLRPGLRFHDGEPVRAADVVASLSRWMKRSPVGQKLETVVDELSATDDRKLVFRLKRPFPRLLHALGSAASPAPVIMPERLARTDPFRQVTEAVGSGPFRFKADEYNSGSFMAWERNPDYSPTPVGAPSLTAGPKRVHFDRVEWHIITDPSTAAAALQSGEMDWVEQPPPELQPLLRRNRNLVVDKIDPLPNVGVLRFNHLHPPFDNPAIRRALLPAVSQADFMTSIVGPEPGEWVENVGVFTPGTPLATTAGLEALQGPRSIERARAALKEAGYNNELVRLIGPTDILAPAAITQVCADLYRRLGLNLDVVLTDWGSTVQRRTSREPVDKGGWSTVLTTFSSFEFADPAGHFPLRGNGLGGWPGWPTSPRLEALRDSWFEAPDLAEQKRIAAEMQVVAMQELPFVPIGAYYTNTAHKRALVDRVPGFALFWNLRRDG</sequence>